<name>M2MUG2_BAUPA</name>
<feature type="non-terminal residue" evidence="2">
    <location>
        <position position="90"/>
    </location>
</feature>
<dbReference type="RefSeq" id="XP_007671741.1">
    <property type="nucleotide sequence ID" value="XM_007673551.1"/>
</dbReference>
<dbReference type="GeneID" id="19110813"/>
<sequence length="90" mass="9830">MNPLSHPVEESEPRIDAEMPLQSTTCSNLTMQRGLTSYSLELTSHPLDPGPAFQLHSQCMKRKAAASSTLRISGIEVPSCSSAFRGAFYM</sequence>
<gene>
    <name evidence="2" type="ORF">BAUCODRAFT_28908</name>
</gene>
<dbReference type="KEGG" id="bcom:BAUCODRAFT_28908"/>
<protein>
    <submittedName>
        <fullName evidence="2">Uncharacterized protein</fullName>
    </submittedName>
</protein>
<accession>M2MUG2</accession>
<keyword evidence="3" id="KW-1185">Reference proteome</keyword>
<organism evidence="2 3">
    <name type="scientific">Baudoinia panamericana (strain UAMH 10762)</name>
    <name type="common">Angels' share fungus</name>
    <name type="synonym">Baudoinia compniacensis (strain UAMH 10762)</name>
    <dbReference type="NCBI Taxonomy" id="717646"/>
    <lineage>
        <taxon>Eukaryota</taxon>
        <taxon>Fungi</taxon>
        <taxon>Dikarya</taxon>
        <taxon>Ascomycota</taxon>
        <taxon>Pezizomycotina</taxon>
        <taxon>Dothideomycetes</taxon>
        <taxon>Dothideomycetidae</taxon>
        <taxon>Mycosphaerellales</taxon>
        <taxon>Teratosphaeriaceae</taxon>
        <taxon>Baudoinia</taxon>
    </lineage>
</organism>
<feature type="compositionally biased region" description="Basic and acidic residues" evidence="1">
    <location>
        <begin position="7"/>
        <end position="17"/>
    </location>
</feature>
<dbReference type="EMBL" id="KB445550">
    <property type="protein sequence ID" value="EMD00557.1"/>
    <property type="molecule type" value="Genomic_DNA"/>
</dbReference>
<evidence type="ECO:0000313" key="2">
    <source>
        <dbReference type="EMBL" id="EMD00557.1"/>
    </source>
</evidence>
<evidence type="ECO:0000313" key="3">
    <source>
        <dbReference type="Proteomes" id="UP000011761"/>
    </source>
</evidence>
<feature type="region of interest" description="Disordered" evidence="1">
    <location>
        <begin position="1"/>
        <end position="20"/>
    </location>
</feature>
<evidence type="ECO:0000256" key="1">
    <source>
        <dbReference type="SAM" id="MobiDB-lite"/>
    </source>
</evidence>
<dbReference type="Proteomes" id="UP000011761">
    <property type="component" value="Unassembled WGS sequence"/>
</dbReference>
<proteinExistence type="predicted"/>
<dbReference type="AlphaFoldDB" id="M2MUG2"/>
<dbReference type="HOGENOM" id="CLU_2446555_0_0_1"/>
<feature type="non-terminal residue" evidence="2">
    <location>
        <position position="1"/>
    </location>
</feature>
<reference evidence="2 3" key="1">
    <citation type="journal article" date="2012" name="PLoS Pathog.">
        <title>Diverse lifestyles and strategies of plant pathogenesis encoded in the genomes of eighteen Dothideomycetes fungi.</title>
        <authorList>
            <person name="Ohm R.A."/>
            <person name="Feau N."/>
            <person name="Henrissat B."/>
            <person name="Schoch C.L."/>
            <person name="Horwitz B.A."/>
            <person name="Barry K.W."/>
            <person name="Condon B.J."/>
            <person name="Copeland A.C."/>
            <person name="Dhillon B."/>
            <person name="Glaser F."/>
            <person name="Hesse C.N."/>
            <person name="Kosti I."/>
            <person name="LaButti K."/>
            <person name="Lindquist E.A."/>
            <person name="Lucas S."/>
            <person name="Salamov A.A."/>
            <person name="Bradshaw R.E."/>
            <person name="Ciuffetti L."/>
            <person name="Hamelin R.C."/>
            <person name="Kema G.H.J."/>
            <person name="Lawrence C."/>
            <person name="Scott J.A."/>
            <person name="Spatafora J.W."/>
            <person name="Turgeon B.G."/>
            <person name="de Wit P.J.G.M."/>
            <person name="Zhong S."/>
            <person name="Goodwin S.B."/>
            <person name="Grigoriev I.V."/>
        </authorList>
    </citation>
    <scope>NUCLEOTIDE SEQUENCE [LARGE SCALE GENOMIC DNA]</scope>
    <source>
        <strain evidence="2 3">UAMH 10762</strain>
    </source>
</reference>